<keyword evidence="2" id="KW-0813">Transport</keyword>
<dbReference type="InterPro" id="IPR036721">
    <property type="entry name" value="RCK_C_sf"/>
</dbReference>
<dbReference type="Proteomes" id="UP001199296">
    <property type="component" value="Unassembled WGS sequence"/>
</dbReference>
<dbReference type="InterPro" id="IPR031312">
    <property type="entry name" value="Na/sul_symport_CS"/>
</dbReference>
<accession>A0AAW4WTX6</accession>
<sequence>MFNLKEKMLIIFLLILILSSLFTANIFAQDINFENNEELAEAKSELNPSIIFVMLLIAVLVTLFIWEPLPISMLAVLVPITLAVFSNLSQMTVEEALSGFGNSATITVMSMFVFSAGIQRSGAVQLLGDKISKITGSNPRRQIALISALTGSTSGFINNTPVVAALIPMVRELGRKTKVSPSKLLIPLSYTAMLGGTVTLIGTSTNLLASEVSDRLIGHPFRLFEFTGLGIIVLFIGVIYLLTIGYKLIPARLDVESNLTDEYEMRDYLTEVLIGEDCVYVGKSVAEIDADKELDYDIIRIIRNGKQFMEPLNAKTIRPGDHLIIRAKQETLLELVKKKGMTTMAELIVNDKSIEQPLKGEILVEIVVPAHSVMVNKTMEEVNLLQRYDCNVLALRRGEEITHQKMRDYRFKAGDLILMLVTENTLERMRANSNFIIDREFDPNFFDRKKMYISIAILSYFIITVAFNLIPVAIAALSGAFLMVLSGCINKKEFFSAIDWEVYFLLSGLIPMGMAIEKSGTASYLAAQILNLSELMPPIFILMLIYLLTSLLANIIGNNASVLLMLPIAIGTAQQLGVNPFAFVLTTTFAASAAFASPVGYQTNLMVYSSGGFKFKDFIVVGAPLQTILAVVVPLLVRLFWGF</sequence>
<evidence type="ECO:0000256" key="6">
    <source>
        <dbReference type="ARBA" id="ARBA00023136"/>
    </source>
</evidence>
<keyword evidence="10" id="KW-1185">Reference proteome</keyword>
<evidence type="ECO:0000256" key="4">
    <source>
        <dbReference type="ARBA" id="ARBA00022737"/>
    </source>
</evidence>
<dbReference type="Pfam" id="PF03600">
    <property type="entry name" value="CitMHS"/>
    <property type="match status" value="1"/>
</dbReference>
<organism evidence="9 10">
    <name type="scientific">Halanaerobium polyolivorans</name>
    <dbReference type="NCBI Taxonomy" id="2886943"/>
    <lineage>
        <taxon>Bacteria</taxon>
        <taxon>Bacillati</taxon>
        <taxon>Bacillota</taxon>
        <taxon>Clostridia</taxon>
        <taxon>Halanaerobiales</taxon>
        <taxon>Halanaerobiaceae</taxon>
        <taxon>Halanaerobium</taxon>
    </lineage>
</organism>
<keyword evidence="4" id="KW-0677">Repeat</keyword>
<keyword evidence="3 7" id="KW-0812">Transmembrane</keyword>
<comment type="subcellular location">
    <subcellularLocation>
        <location evidence="1">Membrane</location>
        <topology evidence="1">Multi-pass membrane protein</topology>
    </subcellularLocation>
</comment>
<feature type="transmembrane region" description="Helical" evidence="7">
    <location>
        <begin position="99"/>
        <end position="118"/>
    </location>
</feature>
<feature type="transmembrane region" description="Helical" evidence="7">
    <location>
        <begin position="48"/>
        <end position="66"/>
    </location>
</feature>
<dbReference type="PANTHER" id="PTHR43652:SF2">
    <property type="entry name" value="BASIC AMINO ACID ANTIPORTER YFCC-RELATED"/>
    <property type="match status" value="1"/>
</dbReference>
<dbReference type="InterPro" id="IPR006037">
    <property type="entry name" value="RCK_C"/>
</dbReference>
<evidence type="ECO:0000256" key="1">
    <source>
        <dbReference type="ARBA" id="ARBA00004141"/>
    </source>
</evidence>
<evidence type="ECO:0000256" key="3">
    <source>
        <dbReference type="ARBA" id="ARBA00022692"/>
    </source>
</evidence>
<dbReference type="RefSeq" id="WP_229344417.1">
    <property type="nucleotide sequence ID" value="NZ_JAJFAT010000004.1"/>
</dbReference>
<evidence type="ECO:0000256" key="2">
    <source>
        <dbReference type="ARBA" id="ARBA00022448"/>
    </source>
</evidence>
<keyword evidence="5 7" id="KW-1133">Transmembrane helix</keyword>
<feature type="transmembrane region" description="Helical" evidence="7">
    <location>
        <begin position="184"/>
        <end position="203"/>
    </location>
</feature>
<keyword evidence="6 7" id="KW-0472">Membrane</keyword>
<dbReference type="GO" id="GO:0006813">
    <property type="term" value="P:potassium ion transport"/>
    <property type="evidence" value="ECO:0007669"/>
    <property type="project" value="InterPro"/>
</dbReference>
<dbReference type="Pfam" id="PF02080">
    <property type="entry name" value="TrkA_C"/>
    <property type="match status" value="2"/>
</dbReference>
<gene>
    <name evidence="9" type="ORF">LJ207_04345</name>
</gene>
<name>A0AAW4WTX6_9FIRM</name>
<evidence type="ECO:0000256" key="5">
    <source>
        <dbReference type="ARBA" id="ARBA00022989"/>
    </source>
</evidence>
<dbReference type="AlphaFoldDB" id="A0AAW4WTX6"/>
<dbReference type="GO" id="GO:0005886">
    <property type="term" value="C:plasma membrane"/>
    <property type="evidence" value="ECO:0007669"/>
    <property type="project" value="TreeGrafter"/>
</dbReference>
<dbReference type="PROSITE" id="PS01271">
    <property type="entry name" value="NA_SULFATE"/>
    <property type="match status" value="1"/>
</dbReference>
<reference evidence="9 10" key="1">
    <citation type="submission" date="2021-10" db="EMBL/GenBank/DDBJ databases">
        <authorList>
            <person name="Grouzdev D.S."/>
            <person name="Pantiukh K.S."/>
            <person name="Krutkina M.S."/>
        </authorList>
    </citation>
    <scope>NUCLEOTIDE SEQUENCE [LARGE SCALE GENOMIC DNA]</scope>
    <source>
        <strain evidence="9 10">Z-7514</strain>
    </source>
</reference>
<dbReference type="PANTHER" id="PTHR43652">
    <property type="entry name" value="BASIC AMINO ACID ANTIPORTER YFCC-RELATED"/>
    <property type="match status" value="1"/>
</dbReference>
<evidence type="ECO:0000313" key="9">
    <source>
        <dbReference type="EMBL" id="MCC3144553.1"/>
    </source>
</evidence>
<dbReference type="GO" id="GO:0008324">
    <property type="term" value="F:monoatomic cation transmembrane transporter activity"/>
    <property type="evidence" value="ECO:0007669"/>
    <property type="project" value="InterPro"/>
</dbReference>
<comment type="caution">
    <text evidence="9">The sequence shown here is derived from an EMBL/GenBank/DDBJ whole genome shotgun (WGS) entry which is preliminary data.</text>
</comment>
<proteinExistence type="predicted"/>
<dbReference type="Gene3D" id="3.30.70.1450">
    <property type="entry name" value="Regulator of K+ conductance, C-terminal domain"/>
    <property type="match status" value="2"/>
</dbReference>
<dbReference type="SUPFAM" id="SSF116726">
    <property type="entry name" value="TrkA C-terminal domain-like"/>
    <property type="match status" value="2"/>
</dbReference>
<feature type="domain" description="RCK C-terminal" evidence="8">
    <location>
        <begin position="257"/>
        <end position="341"/>
    </location>
</feature>
<dbReference type="PROSITE" id="PS51202">
    <property type="entry name" value="RCK_C"/>
    <property type="match status" value="2"/>
</dbReference>
<dbReference type="InterPro" id="IPR004680">
    <property type="entry name" value="Cit_transptr-like_dom"/>
</dbReference>
<evidence type="ECO:0000256" key="7">
    <source>
        <dbReference type="SAM" id="Phobius"/>
    </source>
</evidence>
<feature type="transmembrane region" description="Helical" evidence="7">
    <location>
        <begin position="457"/>
        <end position="482"/>
    </location>
</feature>
<feature type="transmembrane region" description="Helical" evidence="7">
    <location>
        <begin position="73"/>
        <end position="93"/>
    </location>
</feature>
<dbReference type="EMBL" id="JAJFAT010000004">
    <property type="protein sequence ID" value="MCC3144553.1"/>
    <property type="molecule type" value="Genomic_DNA"/>
</dbReference>
<feature type="transmembrane region" description="Helical" evidence="7">
    <location>
        <begin position="539"/>
        <end position="557"/>
    </location>
</feature>
<dbReference type="InterPro" id="IPR051679">
    <property type="entry name" value="DASS-Related_Transporters"/>
</dbReference>
<feature type="transmembrane region" description="Helical" evidence="7">
    <location>
        <begin position="577"/>
        <end position="597"/>
    </location>
</feature>
<protein>
    <submittedName>
        <fullName evidence="9">SLC13 family permease</fullName>
    </submittedName>
</protein>
<feature type="domain" description="RCK C-terminal" evidence="8">
    <location>
        <begin position="351"/>
        <end position="435"/>
    </location>
</feature>
<evidence type="ECO:0000259" key="8">
    <source>
        <dbReference type="PROSITE" id="PS51202"/>
    </source>
</evidence>
<evidence type="ECO:0000313" key="10">
    <source>
        <dbReference type="Proteomes" id="UP001199296"/>
    </source>
</evidence>
<feature type="transmembrane region" description="Helical" evidence="7">
    <location>
        <begin position="223"/>
        <end position="242"/>
    </location>
</feature>
<feature type="transmembrane region" description="Helical" evidence="7">
    <location>
        <begin position="618"/>
        <end position="641"/>
    </location>
</feature>